<evidence type="ECO:0000256" key="1">
    <source>
        <dbReference type="ARBA" id="ARBA00008891"/>
    </source>
</evidence>
<sequence length="360" mass="40291">MQIFDALVSLQGEEGTFSSIQAALEAAPKDESYYRIYLSPGHYQECIYITRDNLEIVGAGRSEVVLCGAVCAGMLKEAGQLASTLGSRIVEIDAVNVTLRQLTIANQWDYLENLRKPDHDPSKQQHSQAVALLMNERSDQIFLEDVCLDSYQDTFCAQGGRGYLRSCQIKGNIDFVFGSGCVLLESCELLCKVYPSKSKVLGYVAAPSTNRYRQYGFVFLRCSIYRENIDFKSGVEVQNYALGRPWHPTKTFSDGRYADPEAIGVALYIECKLGEHIYGWDKMHGLAKDGTKRFFEPDKDARFYEWRNDGVGALHSGYKGVWPKAESFAGLGQDLVPALREEVLGEWGLSFKSPSELSRL</sequence>
<protein>
    <submittedName>
        <fullName evidence="5">Pectinesterase</fullName>
    </submittedName>
</protein>
<keyword evidence="6" id="KW-1185">Reference proteome</keyword>
<evidence type="ECO:0000256" key="3">
    <source>
        <dbReference type="ARBA" id="ARBA00023085"/>
    </source>
</evidence>
<evidence type="ECO:0000313" key="5">
    <source>
        <dbReference type="EMBL" id="RBO85783.1"/>
    </source>
</evidence>
<reference evidence="5 6" key="1">
    <citation type="submission" date="2018-06" db="EMBL/GenBank/DDBJ databases">
        <title>Genomic Encyclopedia of Type Strains, Phase III (KMG-III): the genomes of soil and plant-associated and newly described type strains.</title>
        <authorList>
            <person name="Whitman W."/>
        </authorList>
    </citation>
    <scope>NUCLEOTIDE SEQUENCE [LARGE SCALE GENOMIC DNA]</scope>
    <source>
        <strain evidence="5 6">CECT 7732</strain>
    </source>
</reference>
<evidence type="ECO:0000313" key="6">
    <source>
        <dbReference type="Proteomes" id="UP000252086"/>
    </source>
</evidence>
<evidence type="ECO:0000259" key="4">
    <source>
        <dbReference type="Pfam" id="PF01095"/>
    </source>
</evidence>
<comment type="similarity">
    <text evidence="1">Belongs to the pectinesterase family.</text>
</comment>
<dbReference type="SUPFAM" id="SSF51126">
    <property type="entry name" value="Pectin lyase-like"/>
    <property type="match status" value="1"/>
</dbReference>
<gene>
    <name evidence="5" type="ORF">DFP76_10157</name>
</gene>
<dbReference type="EMBL" id="QNRF01000001">
    <property type="protein sequence ID" value="RBO85783.1"/>
    <property type="molecule type" value="Genomic_DNA"/>
</dbReference>
<dbReference type="InterPro" id="IPR012334">
    <property type="entry name" value="Pectin_lyas_fold"/>
</dbReference>
<dbReference type="InterPro" id="IPR011050">
    <property type="entry name" value="Pectin_lyase_fold/virulence"/>
</dbReference>
<dbReference type="InterPro" id="IPR000070">
    <property type="entry name" value="Pectinesterase_cat"/>
</dbReference>
<dbReference type="RefSeq" id="WP_181799765.1">
    <property type="nucleotide sequence ID" value="NZ_QNRF01000001.1"/>
</dbReference>
<dbReference type="Pfam" id="PF01095">
    <property type="entry name" value="Pectinesterase"/>
    <property type="match status" value="1"/>
</dbReference>
<comment type="caution">
    <text evidence="5">The sequence shown here is derived from an EMBL/GenBank/DDBJ whole genome shotgun (WGS) entry which is preliminary data.</text>
</comment>
<name>A0A366D6X4_9GAMM</name>
<dbReference type="AlphaFoldDB" id="A0A366D6X4"/>
<proteinExistence type="inferred from homology"/>
<dbReference type="GO" id="GO:0042545">
    <property type="term" value="P:cell wall modification"/>
    <property type="evidence" value="ECO:0007669"/>
    <property type="project" value="InterPro"/>
</dbReference>
<evidence type="ECO:0000256" key="2">
    <source>
        <dbReference type="ARBA" id="ARBA00022801"/>
    </source>
</evidence>
<dbReference type="Gene3D" id="2.160.20.10">
    <property type="entry name" value="Single-stranded right-handed beta-helix, Pectin lyase-like"/>
    <property type="match status" value="1"/>
</dbReference>
<dbReference type="GO" id="GO:0009279">
    <property type="term" value="C:cell outer membrane"/>
    <property type="evidence" value="ECO:0007669"/>
    <property type="project" value="TreeGrafter"/>
</dbReference>
<accession>A0A366D6X4</accession>
<keyword evidence="3" id="KW-0063">Aspartyl esterase</keyword>
<dbReference type="PANTHER" id="PTHR31321">
    <property type="entry name" value="ACYL-COA THIOESTER HYDROLASE YBHC-RELATED"/>
    <property type="match status" value="1"/>
</dbReference>
<organism evidence="5 6">
    <name type="scientific">Marinomonas aquiplantarum</name>
    <dbReference type="NCBI Taxonomy" id="491951"/>
    <lineage>
        <taxon>Bacteria</taxon>
        <taxon>Pseudomonadati</taxon>
        <taxon>Pseudomonadota</taxon>
        <taxon>Gammaproteobacteria</taxon>
        <taxon>Oceanospirillales</taxon>
        <taxon>Oceanospirillaceae</taxon>
        <taxon>Marinomonas</taxon>
    </lineage>
</organism>
<dbReference type="GO" id="GO:0030599">
    <property type="term" value="F:pectinesterase activity"/>
    <property type="evidence" value="ECO:0007669"/>
    <property type="project" value="InterPro"/>
</dbReference>
<dbReference type="Proteomes" id="UP000252086">
    <property type="component" value="Unassembled WGS sequence"/>
</dbReference>
<dbReference type="PANTHER" id="PTHR31321:SF57">
    <property type="entry name" value="PECTINESTERASE 53-RELATED"/>
    <property type="match status" value="1"/>
</dbReference>
<feature type="domain" description="Pectinesterase catalytic" evidence="4">
    <location>
        <begin position="11"/>
        <end position="247"/>
    </location>
</feature>
<keyword evidence="2" id="KW-0378">Hydrolase</keyword>